<name>A0A1Q5T4T9_9BACL</name>
<gene>
    <name evidence="1" type="ORF">BRO54_1044</name>
    <name evidence="2" type="ORF">RA955_14365</name>
</gene>
<keyword evidence="4" id="KW-1185">Reference proteome</keyword>
<evidence type="ECO:0000313" key="2">
    <source>
        <dbReference type="EMBL" id="WMJ15886.1"/>
    </source>
</evidence>
<evidence type="ECO:0000313" key="4">
    <source>
        <dbReference type="Proteomes" id="UP001223761"/>
    </source>
</evidence>
<proteinExistence type="predicted"/>
<dbReference type="RefSeq" id="WP_023633335.1">
    <property type="nucleotide sequence ID" value="NZ_CP133076.1"/>
</dbReference>
<reference evidence="2 4" key="4">
    <citation type="submission" date="2023-08" db="EMBL/GenBank/DDBJ databases">
        <title>Genome sequencing of the thermostable Gram positive bacteria Geobacillus proteiniphilus strain T-6.</title>
        <authorList>
            <person name="Shulami S."/>
            <person name="Shoham Y."/>
        </authorList>
    </citation>
    <scope>NUCLEOTIDE SEQUENCE [LARGE SCALE GENOMIC DNA]</scope>
    <source>
        <strain evidence="2 4">T-6</strain>
    </source>
</reference>
<dbReference type="EMBL" id="MQMG01000009">
    <property type="protein sequence ID" value="OKO95239.1"/>
    <property type="molecule type" value="Genomic_DNA"/>
</dbReference>
<dbReference type="EMBL" id="CP133076">
    <property type="protein sequence ID" value="WMJ15886.1"/>
    <property type="molecule type" value="Genomic_DNA"/>
</dbReference>
<organism evidence="1 3">
    <name type="scientific">Geobacillus proteiniphilus</name>
    <dbReference type="NCBI Taxonomy" id="860353"/>
    <lineage>
        <taxon>Bacteria</taxon>
        <taxon>Bacillati</taxon>
        <taxon>Bacillota</taxon>
        <taxon>Bacilli</taxon>
        <taxon>Bacillales</taxon>
        <taxon>Anoxybacillaceae</taxon>
        <taxon>Geobacillus</taxon>
    </lineage>
</organism>
<evidence type="ECO:0000313" key="1">
    <source>
        <dbReference type="EMBL" id="OKO95239.1"/>
    </source>
</evidence>
<dbReference type="Proteomes" id="UP000186030">
    <property type="component" value="Unassembled WGS sequence"/>
</dbReference>
<dbReference type="GeneID" id="51990072"/>
<reference evidence="1 3" key="1">
    <citation type="submission" date="2016-11" db="EMBL/GenBank/DDBJ databases">
        <authorList>
            <person name="Kadnikov V."/>
            <person name="Nazina T."/>
        </authorList>
    </citation>
    <scope>NUCLEOTIDE SEQUENCE [LARGE SCALE GENOMIC DNA]</scope>
    <source>
        <strain evidence="1 3">1017</strain>
    </source>
</reference>
<protein>
    <submittedName>
        <fullName evidence="1">Uncharacterized protein</fullName>
    </submittedName>
</protein>
<accession>A0A1Q5T4T9</accession>
<reference evidence="1" key="3">
    <citation type="journal article" date="2019" name="Int. J. Syst. Evol. Microbiol.">
        <title>Geobacillus proteiniphilus sp. nov., a thermophilic bacterium isolated from a high-temperature heavy oil reservoir in China.</title>
        <authorList>
            <person name="Semenova E.M."/>
            <person name="Sokolova D.S."/>
            <person name="Grouzdev D.S."/>
            <person name="Poltaraus A.B."/>
            <person name="Vinokurova N.G."/>
            <person name="Tourova T.P."/>
            <person name="Nazina T.N."/>
        </authorList>
    </citation>
    <scope>NUCLEOTIDE SEQUENCE</scope>
    <source>
        <strain evidence="1">1017</strain>
    </source>
</reference>
<sequence length="55" mass="6393">MKKKEREDMTPATEIKKPSLQSLIESGKVKVFKTDDEGRVLLNPDDPDDLEWFED</sequence>
<evidence type="ECO:0000313" key="3">
    <source>
        <dbReference type="Proteomes" id="UP000186030"/>
    </source>
</evidence>
<dbReference type="AlphaFoldDB" id="A0A1Q5T4T9"/>
<dbReference type="Proteomes" id="UP001223761">
    <property type="component" value="Chromosome"/>
</dbReference>
<reference evidence="3" key="2">
    <citation type="submission" date="2017-01" db="EMBL/GenBank/DDBJ databases">
        <title>Genome sequencing and annotation of Geobacillus sp. 1017, a Hydrocarbon-Oxidizing Thermophilic Bacterium Isolated from a Heavy Oil Reservoir (China).</title>
        <authorList>
            <person name="Kadnikov V.V."/>
            <person name="Mardanov A.V."/>
            <person name="Poltaraus A.B."/>
            <person name="Sokolova D.S."/>
            <person name="Semenova E.M."/>
            <person name="Ravin N.V."/>
            <person name="Tourova T.P."/>
            <person name="Nazina T.N."/>
        </authorList>
    </citation>
    <scope>NUCLEOTIDE SEQUENCE [LARGE SCALE GENOMIC DNA]</scope>
    <source>
        <strain evidence="3">1017</strain>
    </source>
</reference>